<dbReference type="PROSITE" id="PS51257">
    <property type="entry name" value="PROKAR_LIPOPROTEIN"/>
    <property type="match status" value="1"/>
</dbReference>
<dbReference type="KEGG" id="cep:Cri9333_3132"/>
<protein>
    <recommendedName>
        <fullName evidence="6">Peptidase A2 domain-containing protein</fullName>
    </recommendedName>
</protein>
<reference evidence="4 5" key="1">
    <citation type="submission" date="2012-06" db="EMBL/GenBank/DDBJ databases">
        <title>Finished chromosome of genome of Crinalium epipsammum PCC 9333.</title>
        <authorList>
            <consortium name="US DOE Joint Genome Institute"/>
            <person name="Gugger M."/>
            <person name="Coursin T."/>
            <person name="Rippka R."/>
            <person name="Tandeau De Marsac N."/>
            <person name="Huntemann M."/>
            <person name="Wei C.-L."/>
            <person name="Han J."/>
            <person name="Detter J.C."/>
            <person name="Han C."/>
            <person name="Tapia R."/>
            <person name="Davenport K."/>
            <person name="Daligault H."/>
            <person name="Erkkila T."/>
            <person name="Gu W."/>
            <person name="Munk A.C.C."/>
            <person name="Teshima H."/>
            <person name="Xu Y."/>
            <person name="Chain P."/>
            <person name="Chen A."/>
            <person name="Krypides N."/>
            <person name="Mavromatis K."/>
            <person name="Markowitz V."/>
            <person name="Szeto E."/>
            <person name="Ivanova N."/>
            <person name="Mikhailova N."/>
            <person name="Ovchinnikova G."/>
            <person name="Pagani I."/>
            <person name="Pati A."/>
            <person name="Goodwin L."/>
            <person name="Peters L."/>
            <person name="Pitluck S."/>
            <person name="Woyke T."/>
            <person name="Kerfeld C."/>
        </authorList>
    </citation>
    <scope>NUCLEOTIDE SEQUENCE [LARGE SCALE GENOMIC DNA]</scope>
    <source>
        <strain evidence="4 5">PCC 9333</strain>
    </source>
</reference>
<dbReference type="Proteomes" id="UP000010472">
    <property type="component" value="Chromosome"/>
</dbReference>
<feature type="region of interest" description="Disordered" evidence="2">
    <location>
        <begin position="29"/>
        <end position="56"/>
    </location>
</feature>
<proteinExistence type="predicted"/>
<evidence type="ECO:0000256" key="3">
    <source>
        <dbReference type="SAM" id="SignalP"/>
    </source>
</evidence>
<sequence length="315" mass="34119">MLSRQNPSATILLLASTLALVSVACSDVNPLDSSSESVKRVSDSTNSTTAPRNTPKFVDPTAVSPSNVNLGNPYEWAMRAAQSATTISQSAQSIDDWNLAINHWLEAIDFLKTVPTDSPYYAIANNKIAEYQHQLISAQQQVIRLSQKYNSADQVALSPNTTENPLNPTAPENITQLELGQPKNQSKSISSNLKVFTVPIKRRASGTPVIDVTFNGLHTFEMVMDTGASTTVITPTMADQIGVKVEEIVMADTASEKRVQFGAGKVKSIAVEGAVAKNIKVAIANSGLEVGLLGQDFLSKYDVLMKRDVIEFHRR</sequence>
<evidence type="ECO:0008006" key="6">
    <source>
        <dbReference type="Google" id="ProtNLM"/>
    </source>
</evidence>
<keyword evidence="3" id="KW-0732">Signal</keyword>
<organism evidence="4 5">
    <name type="scientific">Crinalium epipsammum PCC 9333</name>
    <dbReference type="NCBI Taxonomy" id="1173022"/>
    <lineage>
        <taxon>Bacteria</taxon>
        <taxon>Bacillati</taxon>
        <taxon>Cyanobacteriota</taxon>
        <taxon>Cyanophyceae</taxon>
        <taxon>Gomontiellales</taxon>
        <taxon>Gomontiellaceae</taxon>
        <taxon>Crinalium</taxon>
    </lineage>
</organism>
<name>K9W3G4_9CYAN</name>
<dbReference type="RefSeq" id="WP_015204078.1">
    <property type="nucleotide sequence ID" value="NC_019753.1"/>
</dbReference>
<evidence type="ECO:0000313" key="4">
    <source>
        <dbReference type="EMBL" id="AFZ13970.1"/>
    </source>
</evidence>
<feature type="chain" id="PRO_5003937186" description="Peptidase A2 domain-containing protein" evidence="3">
    <location>
        <begin position="25"/>
        <end position="315"/>
    </location>
</feature>
<keyword evidence="5" id="KW-1185">Reference proteome</keyword>
<dbReference type="eggNOG" id="COG3577">
    <property type="taxonomic scope" value="Bacteria"/>
</dbReference>
<dbReference type="InterPro" id="IPR034122">
    <property type="entry name" value="Retropepsin-like_bacterial"/>
</dbReference>
<dbReference type="HOGENOM" id="CLU_068403_0_0_3"/>
<evidence type="ECO:0000256" key="2">
    <source>
        <dbReference type="SAM" id="MobiDB-lite"/>
    </source>
</evidence>
<feature type="coiled-coil region" evidence="1">
    <location>
        <begin position="121"/>
        <end position="148"/>
    </location>
</feature>
<gene>
    <name evidence="4" type="ORF">Cri9333_3132</name>
</gene>
<dbReference type="SUPFAM" id="SSF50630">
    <property type="entry name" value="Acid proteases"/>
    <property type="match status" value="1"/>
</dbReference>
<dbReference type="OrthoDB" id="513120at2"/>
<evidence type="ECO:0000313" key="5">
    <source>
        <dbReference type="Proteomes" id="UP000010472"/>
    </source>
</evidence>
<dbReference type="PATRIC" id="fig|1173022.3.peg.3388"/>
<dbReference type="AlphaFoldDB" id="K9W3G4"/>
<dbReference type="STRING" id="1173022.Cri9333_3132"/>
<dbReference type="CDD" id="cd05483">
    <property type="entry name" value="retropepsin_like_bacteria"/>
    <property type="match status" value="1"/>
</dbReference>
<keyword evidence="1" id="KW-0175">Coiled coil</keyword>
<dbReference type="EMBL" id="CP003620">
    <property type="protein sequence ID" value="AFZ13970.1"/>
    <property type="molecule type" value="Genomic_DNA"/>
</dbReference>
<dbReference type="Gene3D" id="2.40.70.10">
    <property type="entry name" value="Acid Proteases"/>
    <property type="match status" value="1"/>
</dbReference>
<dbReference type="InterPro" id="IPR021109">
    <property type="entry name" value="Peptidase_aspartic_dom_sf"/>
</dbReference>
<accession>K9W3G4</accession>
<dbReference type="Pfam" id="PF13975">
    <property type="entry name" value="gag-asp_proteas"/>
    <property type="match status" value="1"/>
</dbReference>
<evidence type="ECO:0000256" key="1">
    <source>
        <dbReference type="SAM" id="Coils"/>
    </source>
</evidence>
<feature type="signal peptide" evidence="3">
    <location>
        <begin position="1"/>
        <end position="24"/>
    </location>
</feature>